<organism evidence="6 7">
    <name type="scientific">Halobium salinum</name>
    <dbReference type="NCBI Taxonomy" id="1364940"/>
    <lineage>
        <taxon>Archaea</taxon>
        <taxon>Methanobacteriati</taxon>
        <taxon>Methanobacteriota</taxon>
        <taxon>Stenosarchaea group</taxon>
        <taxon>Halobacteria</taxon>
        <taxon>Halobacteriales</taxon>
        <taxon>Haloferacaceae</taxon>
        <taxon>Halobium</taxon>
    </lineage>
</organism>
<keyword evidence="7" id="KW-1185">Reference proteome</keyword>
<feature type="domain" description="Core-binding (CB)" evidence="5">
    <location>
        <begin position="76"/>
        <end position="166"/>
    </location>
</feature>
<feature type="compositionally biased region" description="Low complexity" evidence="4">
    <location>
        <begin position="42"/>
        <end position="56"/>
    </location>
</feature>
<evidence type="ECO:0000256" key="3">
    <source>
        <dbReference type="PROSITE-ProRule" id="PRU01248"/>
    </source>
</evidence>
<feature type="region of interest" description="Disordered" evidence="4">
    <location>
        <begin position="1"/>
        <end position="56"/>
    </location>
</feature>
<gene>
    <name evidence="6" type="ORF">ACFO0N_01170</name>
</gene>
<dbReference type="InterPro" id="IPR013762">
    <property type="entry name" value="Integrase-like_cat_sf"/>
</dbReference>
<evidence type="ECO:0000256" key="1">
    <source>
        <dbReference type="ARBA" id="ARBA00023125"/>
    </source>
</evidence>
<protein>
    <submittedName>
        <fullName evidence="6">Tyrosine-type recombinase/integrase</fullName>
    </submittedName>
</protein>
<keyword evidence="2" id="KW-0233">DNA recombination</keyword>
<dbReference type="Pfam" id="PF02899">
    <property type="entry name" value="Phage_int_SAM_1"/>
    <property type="match status" value="1"/>
</dbReference>
<dbReference type="InterPro" id="IPR011010">
    <property type="entry name" value="DNA_brk_join_enz"/>
</dbReference>
<dbReference type="PROSITE" id="PS51900">
    <property type="entry name" value="CB"/>
    <property type="match status" value="1"/>
</dbReference>
<evidence type="ECO:0000313" key="6">
    <source>
        <dbReference type="EMBL" id="MFC4356555.1"/>
    </source>
</evidence>
<dbReference type="Gene3D" id="1.10.443.10">
    <property type="entry name" value="Intergrase catalytic core"/>
    <property type="match status" value="1"/>
</dbReference>
<proteinExistence type="predicted"/>
<dbReference type="RefSeq" id="WP_267624990.1">
    <property type="nucleotide sequence ID" value="NZ_JAODIW010000010.1"/>
</dbReference>
<keyword evidence="1 3" id="KW-0238">DNA-binding</keyword>
<feature type="compositionally biased region" description="Low complexity" evidence="4">
    <location>
        <begin position="1"/>
        <end position="16"/>
    </location>
</feature>
<dbReference type="AlphaFoldDB" id="A0ABD5P6N3"/>
<dbReference type="Proteomes" id="UP001595921">
    <property type="component" value="Unassembled WGS sequence"/>
</dbReference>
<dbReference type="CDD" id="cd00397">
    <property type="entry name" value="DNA_BRE_C"/>
    <property type="match status" value="1"/>
</dbReference>
<reference evidence="6 7" key="1">
    <citation type="journal article" date="2019" name="Int. J. Syst. Evol. Microbiol.">
        <title>The Global Catalogue of Microorganisms (GCM) 10K type strain sequencing project: providing services to taxonomists for standard genome sequencing and annotation.</title>
        <authorList>
            <consortium name="The Broad Institute Genomics Platform"/>
            <consortium name="The Broad Institute Genome Sequencing Center for Infectious Disease"/>
            <person name="Wu L."/>
            <person name="Ma J."/>
        </authorList>
    </citation>
    <scope>NUCLEOTIDE SEQUENCE [LARGE SCALE GENOMIC DNA]</scope>
    <source>
        <strain evidence="6 7">CGMCC 1.12553</strain>
    </source>
</reference>
<evidence type="ECO:0000256" key="2">
    <source>
        <dbReference type="ARBA" id="ARBA00023172"/>
    </source>
</evidence>
<dbReference type="InterPro" id="IPR044068">
    <property type="entry name" value="CB"/>
</dbReference>
<dbReference type="InterPro" id="IPR010998">
    <property type="entry name" value="Integrase_recombinase_N"/>
</dbReference>
<accession>A0ABD5P6N3</accession>
<sequence>MTINPTSSGNTGNTNGQDEGHGHAHTRKQNANNKIEHVAGDSESPSSESPRVASSELTLSDIESVINDAKESLQPLAPGAGVERYLQSIRTEVTENTVQEYARKLELFIKFAEENQIENLNSLDGRLVDSYRIWRREDSTDKVDSLGKKTLRDDMYLFRAFLSYMESIEAVKSDLSDSVRIPQLNPGDGVRDVELPRDRVEEIISYLNKYEYATTEHVVWLIHCSTGRRPGALHSLDLEDFCADDKEPYLHFKHRGGTTRLKNEEQGEALVNIPESISEVLKDYVEENWDDVTDDDGRSPFLTSTHGRLSKPTMRKYFYKWSRPCAIGHECPHGREVADCEAAASAEVASKCPSSQSPYSARHGYLSQMRREGLPIAILSERCDVSEEMLKKHYDERTEDEKRELRRKLLAEVENQGGGFL</sequence>
<dbReference type="Gene3D" id="1.10.150.130">
    <property type="match status" value="1"/>
</dbReference>
<comment type="caution">
    <text evidence="6">The sequence shown here is derived from an EMBL/GenBank/DDBJ whole genome shotgun (WGS) entry which is preliminary data.</text>
</comment>
<evidence type="ECO:0000313" key="7">
    <source>
        <dbReference type="Proteomes" id="UP001595921"/>
    </source>
</evidence>
<evidence type="ECO:0000256" key="4">
    <source>
        <dbReference type="SAM" id="MobiDB-lite"/>
    </source>
</evidence>
<dbReference type="GO" id="GO:0006310">
    <property type="term" value="P:DNA recombination"/>
    <property type="evidence" value="ECO:0007669"/>
    <property type="project" value="UniProtKB-KW"/>
</dbReference>
<dbReference type="EMBL" id="JBHSDS010000002">
    <property type="protein sequence ID" value="MFC4356555.1"/>
    <property type="molecule type" value="Genomic_DNA"/>
</dbReference>
<dbReference type="SUPFAM" id="SSF56349">
    <property type="entry name" value="DNA breaking-rejoining enzymes"/>
    <property type="match status" value="1"/>
</dbReference>
<dbReference type="GO" id="GO:0003677">
    <property type="term" value="F:DNA binding"/>
    <property type="evidence" value="ECO:0007669"/>
    <property type="project" value="UniProtKB-UniRule"/>
</dbReference>
<dbReference type="InterPro" id="IPR004107">
    <property type="entry name" value="Integrase_SAM-like_N"/>
</dbReference>
<evidence type="ECO:0000259" key="5">
    <source>
        <dbReference type="PROSITE" id="PS51900"/>
    </source>
</evidence>
<name>A0ABD5P6N3_9EURY</name>